<reference evidence="1" key="2">
    <citation type="journal article" date="2015" name="Fish Shellfish Immunol.">
        <title>Early steps in the European eel (Anguilla anguilla)-Vibrio vulnificus interaction in the gills: Role of the RtxA13 toxin.</title>
        <authorList>
            <person name="Callol A."/>
            <person name="Pajuelo D."/>
            <person name="Ebbesson L."/>
            <person name="Teles M."/>
            <person name="MacKenzie S."/>
            <person name="Amaro C."/>
        </authorList>
    </citation>
    <scope>NUCLEOTIDE SEQUENCE</scope>
</reference>
<accession>A0A0E9P8I0</accession>
<sequence length="50" mass="5538">MSLKHFLHCFCTPGVLRSVENGPLLKHSEKKVPYVSLLSAVQLHEGRGGH</sequence>
<dbReference type="AlphaFoldDB" id="A0A0E9P8I0"/>
<reference evidence="1" key="1">
    <citation type="submission" date="2014-11" db="EMBL/GenBank/DDBJ databases">
        <authorList>
            <person name="Amaro Gonzalez C."/>
        </authorList>
    </citation>
    <scope>NUCLEOTIDE SEQUENCE</scope>
</reference>
<name>A0A0E9P8I0_ANGAN</name>
<evidence type="ECO:0000313" key="1">
    <source>
        <dbReference type="EMBL" id="JAH00936.1"/>
    </source>
</evidence>
<dbReference type="EMBL" id="GBXM01107641">
    <property type="protein sequence ID" value="JAH00936.1"/>
    <property type="molecule type" value="Transcribed_RNA"/>
</dbReference>
<protein>
    <submittedName>
        <fullName evidence="1">Uncharacterized protein</fullName>
    </submittedName>
</protein>
<proteinExistence type="predicted"/>
<organism evidence="1">
    <name type="scientific">Anguilla anguilla</name>
    <name type="common">European freshwater eel</name>
    <name type="synonym">Muraena anguilla</name>
    <dbReference type="NCBI Taxonomy" id="7936"/>
    <lineage>
        <taxon>Eukaryota</taxon>
        <taxon>Metazoa</taxon>
        <taxon>Chordata</taxon>
        <taxon>Craniata</taxon>
        <taxon>Vertebrata</taxon>
        <taxon>Euteleostomi</taxon>
        <taxon>Actinopterygii</taxon>
        <taxon>Neopterygii</taxon>
        <taxon>Teleostei</taxon>
        <taxon>Anguilliformes</taxon>
        <taxon>Anguillidae</taxon>
        <taxon>Anguilla</taxon>
    </lineage>
</organism>